<sequence>MTARKMPKGFFWGNSVSSMQTEGAWNIDGKSLSVYDLRPATEKTADWHDAIDEYHRYEEDLDLLKAMNMNMYRIQISWSRVIKDGDGEINPAGLAYYDRLVDGMRQRGIEPMICLYHFDMPAKLAREENGFMSRKVVDDFVSYGEKMLDHFAGRVKYWIVFNEHNLYFTDEAFNIAGYDHGDQSIGDMYQIFHHTMLAHARLSKYAHGKYPDLKFGGMIAYTPVYPATSKPVDVYLARKSNEFLNENLNKLYTTGKYSTEVLAWIKNHGIQADFQAGDADILAGIHTDFLAFSYYRSTTLNADKVPAGEAPNRYLNWGFEHNRFLEESDFGWDIDPLGFRNIITHTYNAYGLPVFPIENGIGCLEKWDGEHEIADDRRIAYHRSHIQAMEDAIFEDGAEVLGYLGWGLIDIPSSHADMEKRYGAVYVNRGNPDLRDMKRVPKKSFYWFKKVFASNGEDLA</sequence>
<keyword evidence="1" id="KW-0326">Glycosidase</keyword>
<dbReference type="Proteomes" id="UP000616547">
    <property type="component" value="Unassembled WGS sequence"/>
</dbReference>
<dbReference type="PANTHER" id="PTHR10353">
    <property type="entry name" value="GLYCOSYL HYDROLASE"/>
    <property type="match status" value="1"/>
</dbReference>
<protein>
    <submittedName>
        <fullName evidence="3">6-phospho-beta-glucosidase</fullName>
    </submittedName>
</protein>
<comment type="similarity">
    <text evidence="2">Belongs to the glycosyl hydrolase 1 family.</text>
</comment>
<name>A0ABQ3W6D5_9LACO</name>
<keyword evidence="4" id="KW-1185">Reference proteome</keyword>
<gene>
    <name evidence="3" type="primary">pbg6</name>
    <name evidence="3" type="ORF">lacNasYZ03_13050</name>
</gene>
<dbReference type="EMBL" id="BOCI01000345">
    <property type="protein sequence ID" value="GHW01618.1"/>
    <property type="molecule type" value="Genomic_DNA"/>
</dbReference>
<evidence type="ECO:0000256" key="1">
    <source>
        <dbReference type="ARBA" id="ARBA00023295"/>
    </source>
</evidence>
<accession>A0ABQ3W6D5</accession>
<proteinExistence type="inferred from homology"/>
<evidence type="ECO:0000256" key="2">
    <source>
        <dbReference type="RuleBase" id="RU003690"/>
    </source>
</evidence>
<dbReference type="Gene3D" id="3.20.20.80">
    <property type="entry name" value="Glycosidases"/>
    <property type="match status" value="1"/>
</dbReference>
<evidence type="ECO:0000313" key="4">
    <source>
        <dbReference type="Proteomes" id="UP000616547"/>
    </source>
</evidence>
<dbReference type="InterPro" id="IPR001360">
    <property type="entry name" value="Glyco_hydro_1"/>
</dbReference>
<organism evidence="3 4">
    <name type="scientific">Lactobacillus nasalidis</name>
    <dbReference type="NCBI Taxonomy" id="2797258"/>
    <lineage>
        <taxon>Bacteria</taxon>
        <taxon>Bacillati</taxon>
        <taxon>Bacillota</taxon>
        <taxon>Bacilli</taxon>
        <taxon>Lactobacillales</taxon>
        <taxon>Lactobacillaceae</taxon>
        <taxon>Lactobacillus</taxon>
    </lineage>
</organism>
<keyword evidence="1" id="KW-0378">Hydrolase</keyword>
<dbReference type="SUPFAM" id="SSF51445">
    <property type="entry name" value="(Trans)glycosidases"/>
    <property type="match status" value="1"/>
</dbReference>
<dbReference type="PANTHER" id="PTHR10353:SF122">
    <property type="entry name" value="6-PHOSPHO-BETA-GLUCOSIDASE ASCB-RELATED"/>
    <property type="match status" value="1"/>
</dbReference>
<dbReference type="PRINTS" id="PR00131">
    <property type="entry name" value="GLHYDRLASE1"/>
</dbReference>
<dbReference type="InterPro" id="IPR017853">
    <property type="entry name" value="GH"/>
</dbReference>
<dbReference type="Pfam" id="PF00232">
    <property type="entry name" value="Glyco_hydro_1"/>
    <property type="match status" value="1"/>
</dbReference>
<reference evidence="4" key="1">
    <citation type="submission" date="2021-01" db="EMBL/GenBank/DDBJ databases">
        <title>Draft genome sequence of Nasalis larvatus strain YZ03.</title>
        <authorList>
            <person name="Suzuki-Hashido N."/>
            <person name="Tsuchida S."/>
            <person name="Hayakawa T."/>
        </authorList>
    </citation>
    <scope>NUCLEOTIDE SEQUENCE [LARGE SCALE GENOMIC DNA]</scope>
    <source>
        <strain evidence="4">YZ03</strain>
    </source>
</reference>
<comment type="caution">
    <text evidence="3">The sequence shown here is derived from an EMBL/GenBank/DDBJ whole genome shotgun (WGS) entry which is preliminary data.</text>
</comment>
<evidence type="ECO:0000313" key="3">
    <source>
        <dbReference type="EMBL" id="GHW01618.1"/>
    </source>
</evidence>